<dbReference type="PANTHER" id="PTHR46577">
    <property type="entry name" value="HTH-TYPE TRANSCRIPTIONAL REGULATORY PROTEIN GABR"/>
    <property type="match status" value="1"/>
</dbReference>
<evidence type="ECO:0000313" key="7">
    <source>
        <dbReference type="EMBL" id="BDQ37892.1"/>
    </source>
</evidence>
<feature type="domain" description="HTH gntR-type" evidence="6">
    <location>
        <begin position="13"/>
        <end position="81"/>
    </location>
</feature>
<accession>A0ABM8B2T7</accession>
<dbReference type="InterPro" id="IPR051446">
    <property type="entry name" value="HTH_trans_reg/aminotransferase"/>
</dbReference>
<name>A0ABM8B2T7_9BACT</name>
<dbReference type="CDD" id="cd00609">
    <property type="entry name" value="AAT_like"/>
    <property type="match status" value="1"/>
</dbReference>
<dbReference type="InterPro" id="IPR036388">
    <property type="entry name" value="WH-like_DNA-bd_sf"/>
</dbReference>
<keyword evidence="2" id="KW-0663">Pyridoxal phosphate</keyword>
<dbReference type="RefSeq" id="WP_281760404.1">
    <property type="nucleotide sequence ID" value="NZ_AP026709.1"/>
</dbReference>
<gene>
    <name evidence="7" type="ORF">SYK_22520</name>
</gene>
<evidence type="ECO:0000256" key="3">
    <source>
        <dbReference type="ARBA" id="ARBA00023015"/>
    </source>
</evidence>
<keyword evidence="4" id="KW-0238">DNA-binding</keyword>
<dbReference type="SMART" id="SM00345">
    <property type="entry name" value="HTH_GNTR"/>
    <property type="match status" value="1"/>
</dbReference>
<evidence type="ECO:0000256" key="5">
    <source>
        <dbReference type="ARBA" id="ARBA00023163"/>
    </source>
</evidence>
<dbReference type="Pfam" id="PF00392">
    <property type="entry name" value="GntR"/>
    <property type="match status" value="1"/>
</dbReference>
<protein>
    <submittedName>
        <fullName evidence="7">GntR family transcriptional regulator</fullName>
    </submittedName>
</protein>
<dbReference type="InterPro" id="IPR036390">
    <property type="entry name" value="WH_DNA-bd_sf"/>
</dbReference>
<dbReference type="Proteomes" id="UP001317742">
    <property type="component" value="Chromosome"/>
</dbReference>
<organism evidence="7 8">
    <name type="scientific">Pseudodesulfovibrio nedwellii</name>
    <dbReference type="NCBI Taxonomy" id="2973072"/>
    <lineage>
        <taxon>Bacteria</taxon>
        <taxon>Pseudomonadati</taxon>
        <taxon>Thermodesulfobacteriota</taxon>
        <taxon>Desulfovibrionia</taxon>
        <taxon>Desulfovibrionales</taxon>
        <taxon>Desulfovibrionaceae</taxon>
    </lineage>
</organism>
<keyword evidence="3" id="KW-0805">Transcription regulation</keyword>
<proteinExistence type="inferred from homology"/>
<dbReference type="Pfam" id="PF00155">
    <property type="entry name" value="Aminotran_1_2"/>
    <property type="match status" value="1"/>
</dbReference>
<sequence length="454" mass="49461">MTIYSPAITEGIEPLYKGLADAIEQDIATGRLAPGERLPTHRDLADELGMNVSTITRGYREAEKRGLVTGTVGRGTFVTSDATTSTSLVSFEPTTPGMLEMGLVAPLHHMDPDITEGFRRIARRKDPTSFMRYTDPRGLPSHRKAGAAWATRYGLETEAENVIVCAGAQHALTCCLSGLLRSGDRIATDALTYPGMKTLASMLGIRLVPIEMDSDGMIPASLDAACRRDEIKAVYLMPGVHNPTTMTIPESCRTEIAHLAQKHDLIIIEDDAYDLTDLTGNTPVANRAPERSVYIAGMSKSLAAGLRIAFLVAPRQMLKPLAQAVLNTIWMAPSLNGELAAMWINDGTADQVVENKRMAASRRYMLACDVLDEFRFRGKHSGFYLWLDLPEPWTGQAFEKEAQQQGINVFGAEKFAVGEYVAPPAARISLTGTDTLADLEKGLLGIRGILNNRP</sequence>
<evidence type="ECO:0000256" key="1">
    <source>
        <dbReference type="ARBA" id="ARBA00005384"/>
    </source>
</evidence>
<dbReference type="PANTHER" id="PTHR46577:SF1">
    <property type="entry name" value="HTH-TYPE TRANSCRIPTIONAL REGULATORY PROTEIN GABR"/>
    <property type="match status" value="1"/>
</dbReference>
<dbReference type="PROSITE" id="PS50949">
    <property type="entry name" value="HTH_GNTR"/>
    <property type="match status" value="1"/>
</dbReference>
<dbReference type="Gene3D" id="1.10.10.10">
    <property type="entry name" value="Winged helix-like DNA-binding domain superfamily/Winged helix DNA-binding domain"/>
    <property type="match status" value="1"/>
</dbReference>
<dbReference type="SUPFAM" id="SSF46785">
    <property type="entry name" value="Winged helix' DNA-binding domain"/>
    <property type="match status" value="1"/>
</dbReference>
<dbReference type="InterPro" id="IPR004839">
    <property type="entry name" value="Aminotransferase_I/II_large"/>
</dbReference>
<dbReference type="EMBL" id="AP026709">
    <property type="protein sequence ID" value="BDQ37892.1"/>
    <property type="molecule type" value="Genomic_DNA"/>
</dbReference>
<evidence type="ECO:0000256" key="4">
    <source>
        <dbReference type="ARBA" id="ARBA00023125"/>
    </source>
</evidence>
<dbReference type="InterPro" id="IPR015421">
    <property type="entry name" value="PyrdxlP-dep_Trfase_major"/>
</dbReference>
<dbReference type="InterPro" id="IPR000524">
    <property type="entry name" value="Tscrpt_reg_HTH_GntR"/>
</dbReference>
<keyword evidence="5" id="KW-0804">Transcription</keyword>
<comment type="similarity">
    <text evidence="1">In the C-terminal section; belongs to the class-I pyridoxal-phosphate-dependent aminotransferase family.</text>
</comment>
<keyword evidence="8" id="KW-1185">Reference proteome</keyword>
<evidence type="ECO:0000256" key="2">
    <source>
        <dbReference type="ARBA" id="ARBA00022898"/>
    </source>
</evidence>
<dbReference type="InterPro" id="IPR015424">
    <property type="entry name" value="PyrdxlP-dep_Trfase"/>
</dbReference>
<dbReference type="SUPFAM" id="SSF53383">
    <property type="entry name" value="PLP-dependent transferases"/>
    <property type="match status" value="1"/>
</dbReference>
<dbReference type="CDD" id="cd07377">
    <property type="entry name" value="WHTH_GntR"/>
    <property type="match status" value="1"/>
</dbReference>
<dbReference type="Gene3D" id="3.40.640.10">
    <property type="entry name" value="Type I PLP-dependent aspartate aminotransferase-like (Major domain)"/>
    <property type="match status" value="1"/>
</dbReference>
<evidence type="ECO:0000313" key="8">
    <source>
        <dbReference type="Proteomes" id="UP001317742"/>
    </source>
</evidence>
<evidence type="ECO:0000259" key="6">
    <source>
        <dbReference type="PROSITE" id="PS50949"/>
    </source>
</evidence>
<reference evidence="7 8" key="1">
    <citation type="submission" date="2022-08" db="EMBL/GenBank/DDBJ databases">
        <title>Genome Sequence of the sulphate-reducing bacterium, Pseudodesulfovibrio sp. SYK.</title>
        <authorList>
            <person name="Kondo R."/>
            <person name="Kataoka T."/>
        </authorList>
    </citation>
    <scope>NUCLEOTIDE SEQUENCE [LARGE SCALE GENOMIC DNA]</scope>
    <source>
        <strain evidence="7 8">SYK</strain>
    </source>
</reference>